<protein>
    <recommendedName>
        <fullName evidence="1">DUF6473 domain-containing protein</fullName>
    </recommendedName>
</protein>
<dbReference type="EMBL" id="LGVV01000076">
    <property type="protein sequence ID" value="KNX40017.1"/>
    <property type="molecule type" value="Genomic_DNA"/>
</dbReference>
<keyword evidence="3" id="KW-1185">Reference proteome</keyword>
<feature type="domain" description="DUF6473" evidence="1">
    <location>
        <begin position="1"/>
        <end position="274"/>
    </location>
</feature>
<dbReference type="Pfam" id="PF20078">
    <property type="entry name" value="DUF6473"/>
    <property type="match status" value="1"/>
</dbReference>
<gene>
    <name evidence="2" type="ORF">ROTO_34460</name>
</gene>
<dbReference type="PATRIC" id="fig|74031.6.peg.3532"/>
<dbReference type="AlphaFoldDB" id="A0A0L6CQJ9"/>
<evidence type="ECO:0000313" key="3">
    <source>
        <dbReference type="Proteomes" id="UP000037046"/>
    </source>
</evidence>
<dbReference type="STRING" id="74031.SAMN04488077_104276"/>
<dbReference type="RefSeq" id="WP_050664275.1">
    <property type="nucleotide sequence ID" value="NZ_CP118494.1"/>
</dbReference>
<dbReference type="Proteomes" id="UP000037046">
    <property type="component" value="Unassembled WGS sequence"/>
</dbReference>
<evidence type="ECO:0000259" key="1">
    <source>
        <dbReference type="Pfam" id="PF20078"/>
    </source>
</evidence>
<dbReference type="InterPro" id="IPR045524">
    <property type="entry name" value="DUF6473"/>
</dbReference>
<accession>A0A0L6CQJ9</accession>
<proteinExistence type="predicted"/>
<comment type="caution">
    <text evidence="2">The sequence shown here is derived from an EMBL/GenBank/DDBJ whole genome shotgun (WGS) entry which is preliminary data.</text>
</comment>
<organism evidence="2 3">
    <name type="scientific">Roseovarius tolerans</name>
    <dbReference type="NCBI Taxonomy" id="74031"/>
    <lineage>
        <taxon>Bacteria</taxon>
        <taxon>Pseudomonadati</taxon>
        <taxon>Pseudomonadota</taxon>
        <taxon>Alphaproteobacteria</taxon>
        <taxon>Rhodobacterales</taxon>
        <taxon>Roseobacteraceae</taxon>
        <taxon>Roseovarius</taxon>
    </lineage>
</organism>
<sequence length="277" mass="30984">MVFERMGRTPLDYKPVRYGTSKLTFRGPLRDLSGEYVACLGGTETHGKFLDRPWPERLEADLGRPCVNFGLPNAGPDVFLRDAGLLDLVRGASAVVLQVPCAMNLSNLYYDVHPRRNDRFVSASARLRRLYPEVDFTEFHFTRHMMRRLAALAPERFTLLRDSLQDIWIDRMQRAIALIDRPVILLWLANHAPGPNPNSTEICDDPAFVSLAMMRAIRPRAAHLTQVVISNTARNQGTRGMRFSPMEESAAADLPGPLAHAEAAQALLPALRALTEA</sequence>
<evidence type="ECO:0000313" key="2">
    <source>
        <dbReference type="EMBL" id="KNX40017.1"/>
    </source>
</evidence>
<name>A0A0L6CQJ9_9RHOB</name>
<reference evidence="3" key="1">
    <citation type="submission" date="2015-07" db="EMBL/GenBank/DDBJ databases">
        <title>Draft Genome Sequence of Roseovarius tolerans EL-164, a producer of N-Acylated Alanine Methyl Esters (NAMEs).</title>
        <authorList>
            <person name="Voget S."/>
            <person name="Bruns H."/>
            <person name="Wagner-Doebler I."/>
            <person name="Schulz S."/>
            <person name="Daniel R."/>
        </authorList>
    </citation>
    <scope>NUCLEOTIDE SEQUENCE [LARGE SCALE GENOMIC DNA]</scope>
    <source>
        <strain evidence="3">EL-164</strain>
    </source>
</reference>
<dbReference type="OrthoDB" id="7838347at2"/>